<evidence type="ECO:0000256" key="3">
    <source>
        <dbReference type="ARBA" id="ARBA00022448"/>
    </source>
</evidence>
<dbReference type="InterPro" id="IPR003864">
    <property type="entry name" value="CSC1/OSCA1-like_7TM"/>
</dbReference>
<keyword evidence="3" id="KW-0813">Transport</keyword>
<dbReference type="InterPro" id="IPR032880">
    <property type="entry name" value="CSC1/OSCA1-like_N"/>
</dbReference>
<evidence type="ECO:0000256" key="1">
    <source>
        <dbReference type="ARBA" id="ARBA00004141"/>
    </source>
</evidence>
<feature type="transmembrane region" description="Helical" evidence="8">
    <location>
        <begin position="106"/>
        <end position="129"/>
    </location>
</feature>
<dbReference type="InterPro" id="IPR022257">
    <property type="entry name" value="PHM7_ext"/>
</dbReference>
<evidence type="ECO:0000256" key="6">
    <source>
        <dbReference type="ARBA" id="ARBA00023136"/>
    </source>
</evidence>
<dbReference type="Proteomes" id="UP000192596">
    <property type="component" value="Unassembled WGS sequence"/>
</dbReference>
<evidence type="ECO:0000259" key="9">
    <source>
        <dbReference type="Pfam" id="PF02714"/>
    </source>
</evidence>
<comment type="similarity">
    <text evidence="2">Belongs to the CSC1 (TC 1.A.17) family.</text>
</comment>
<reference evidence="14" key="1">
    <citation type="submission" date="2017-03" db="EMBL/GenBank/DDBJ databases">
        <title>Genomes of endolithic fungi from Antarctica.</title>
        <authorList>
            <person name="Coleine C."/>
            <person name="Masonjones S."/>
            <person name="Stajich J.E."/>
        </authorList>
    </citation>
    <scope>NUCLEOTIDE SEQUENCE [LARGE SCALE GENOMIC DNA]</scope>
    <source>
        <strain evidence="14">CCFEE 5527</strain>
    </source>
</reference>
<feature type="domain" description="CSC1/OSCA1-like 7TM region" evidence="9">
    <location>
        <begin position="387"/>
        <end position="656"/>
    </location>
</feature>
<dbReference type="PANTHER" id="PTHR13018:SF26">
    <property type="entry name" value="DOMAIN PROTEIN, PUTATIVE (AFU_ORTHOLOGUE AFUA_5G10920)-RELATED"/>
    <property type="match status" value="1"/>
</dbReference>
<name>A0A1V8T881_9PEZI</name>
<feature type="transmembrane region" description="Helical" evidence="8">
    <location>
        <begin position="483"/>
        <end position="504"/>
    </location>
</feature>
<feature type="domain" description="CSC1/OSCA1-like N-terminal transmembrane" evidence="11">
    <location>
        <begin position="23"/>
        <end position="171"/>
    </location>
</feature>
<dbReference type="AlphaFoldDB" id="A0A1V8T881"/>
<dbReference type="InterPro" id="IPR027815">
    <property type="entry name" value="CSC1/OSCA1-like_cyt"/>
</dbReference>
<feature type="region of interest" description="Disordered" evidence="7">
    <location>
        <begin position="261"/>
        <end position="289"/>
    </location>
</feature>
<dbReference type="GO" id="GO:0005886">
    <property type="term" value="C:plasma membrane"/>
    <property type="evidence" value="ECO:0007669"/>
    <property type="project" value="TreeGrafter"/>
</dbReference>
<dbReference type="EMBL" id="NAJO01000014">
    <property type="protein sequence ID" value="OQO07382.1"/>
    <property type="molecule type" value="Genomic_DNA"/>
</dbReference>
<dbReference type="Pfam" id="PF02714">
    <property type="entry name" value="RSN1_7TM"/>
    <property type="match status" value="1"/>
</dbReference>
<protein>
    <recommendedName>
        <fullName evidence="15">DUF221-domain-containing protein</fullName>
    </recommendedName>
</protein>
<evidence type="ECO:0000256" key="2">
    <source>
        <dbReference type="ARBA" id="ARBA00007779"/>
    </source>
</evidence>
<accession>A0A1V8T881</accession>
<keyword evidence="4 8" id="KW-0812">Transmembrane</keyword>
<keyword evidence="5 8" id="KW-1133">Transmembrane helix</keyword>
<evidence type="ECO:0000313" key="13">
    <source>
        <dbReference type="EMBL" id="OQO07382.1"/>
    </source>
</evidence>
<keyword evidence="6 8" id="KW-0472">Membrane</keyword>
<keyword evidence="14" id="KW-1185">Reference proteome</keyword>
<dbReference type="PANTHER" id="PTHR13018">
    <property type="entry name" value="PROBABLE MEMBRANE PROTEIN DUF221-RELATED"/>
    <property type="match status" value="1"/>
</dbReference>
<organism evidence="13 14">
    <name type="scientific">Cryoendolithus antarcticus</name>
    <dbReference type="NCBI Taxonomy" id="1507870"/>
    <lineage>
        <taxon>Eukaryota</taxon>
        <taxon>Fungi</taxon>
        <taxon>Dikarya</taxon>
        <taxon>Ascomycota</taxon>
        <taxon>Pezizomycotina</taxon>
        <taxon>Dothideomycetes</taxon>
        <taxon>Dothideomycetidae</taxon>
        <taxon>Cladosporiales</taxon>
        <taxon>Cladosporiaceae</taxon>
        <taxon>Cryoendolithus</taxon>
    </lineage>
</organism>
<evidence type="ECO:0000259" key="12">
    <source>
        <dbReference type="Pfam" id="PF14703"/>
    </source>
</evidence>
<sequence length="850" mass="94365">MLETLASDHGGHRSSSSSSGQTILAAFIPTFTSALLSLGLFLILRNRFLKHYAPRTFLGTVPEKDRTPASSPTGQNWFNDFWSLHNPFVLQHSALDAYLYLRFLKFIVFICGIGCLITFPVLLPANLFGGGKAEQLDALSFSNVDDNSVLWAHTAVAWVLFLAVTLIIARERLVLIGTRQAYLLGAPNNEKLSAKTVLFLNVPRDALLPGNLKSYFGEHAKRSWPVKDAGDLEQLVEQRKSAAMDLESAEFDLIVRGVKSKSSGGNSSAAENGNGGAVPKAQRPSTRQPLLVGKKHDAIEFSRGTVADLAEQITSHRASPARGVPGQSGVFVTFDTQPAAHRAFETLSFKSPRIPIEDRYLAVAPKEVLWSNLARPVSVRMSKASLGLAFVIAFSIFFSIPVGLIGTLSNVQYLADQYSWLNWINDMPDWMLSLMTGLLPPFLVSWFVSYVPKLFRHVAKLSGEPTTPQAELKTQAWYFSFQVFQIFLVTTFSSGAAAVASQIVQNPQSAPDLLASSVPKASNFYLTYFLIQGLTSAASNVLNSSDLMEYLFYQHFWNKTPREQFTEYSRMKGISYGSLFPKFTNLLVIAIAYSCIAPLVLGFATVGLALYYLSYRYNLLYVCQSKIDTKGEMYKRALQQMMTGIYLAELSLIGLFSARKAAIQTVLIVVLLIVTAILNLVLDRILRPLELYLGVDTWQEAEIPLLADEENIDPNDEVALHTAAHNRRLGLDRLPKSTSNSLSRFFDSYIQSSREQVKVWLNGASAREEDVPQLSDEDYGNAYENPAFTAKTPKLWLPRDAKGVSKQEIEENERAGIKCTDEGASIDKHGKLSWEHDFEKVPIFSKPKII</sequence>
<feature type="domain" description="CSC1/OSCA1-like cytosolic" evidence="12">
    <location>
        <begin position="195"/>
        <end position="372"/>
    </location>
</feature>
<comment type="subcellular location">
    <subcellularLocation>
        <location evidence="1">Membrane</location>
        <topology evidence="1">Multi-pass membrane protein</topology>
    </subcellularLocation>
</comment>
<evidence type="ECO:0000259" key="10">
    <source>
        <dbReference type="Pfam" id="PF12621"/>
    </source>
</evidence>
<feature type="transmembrane region" description="Helical" evidence="8">
    <location>
        <begin position="430"/>
        <end position="451"/>
    </location>
</feature>
<dbReference type="Pfam" id="PF12621">
    <property type="entry name" value="PHM7_ext"/>
    <property type="match status" value="1"/>
</dbReference>
<evidence type="ECO:0000256" key="5">
    <source>
        <dbReference type="ARBA" id="ARBA00022989"/>
    </source>
</evidence>
<dbReference type="OrthoDB" id="1076608at2759"/>
<proteinExistence type="inferred from homology"/>
<gene>
    <name evidence="13" type="ORF">B0A48_07079</name>
</gene>
<feature type="domain" description="10TM putative phosphate transporter extracellular tail" evidence="10">
    <location>
        <begin position="745"/>
        <end position="835"/>
    </location>
</feature>
<evidence type="ECO:0000259" key="11">
    <source>
        <dbReference type="Pfam" id="PF13967"/>
    </source>
</evidence>
<evidence type="ECO:0000313" key="14">
    <source>
        <dbReference type="Proteomes" id="UP000192596"/>
    </source>
</evidence>
<evidence type="ECO:0000256" key="4">
    <source>
        <dbReference type="ARBA" id="ARBA00022692"/>
    </source>
</evidence>
<dbReference type="InterPro" id="IPR045122">
    <property type="entry name" value="Csc1-like"/>
</dbReference>
<evidence type="ECO:0000256" key="7">
    <source>
        <dbReference type="SAM" id="MobiDB-lite"/>
    </source>
</evidence>
<evidence type="ECO:0008006" key="15">
    <source>
        <dbReference type="Google" id="ProtNLM"/>
    </source>
</evidence>
<dbReference type="Pfam" id="PF13967">
    <property type="entry name" value="RSN1_TM"/>
    <property type="match status" value="1"/>
</dbReference>
<feature type="transmembrane region" description="Helical" evidence="8">
    <location>
        <begin position="149"/>
        <end position="169"/>
    </location>
</feature>
<comment type="caution">
    <text evidence="13">The sequence shown here is derived from an EMBL/GenBank/DDBJ whole genome shotgun (WGS) entry which is preliminary data.</text>
</comment>
<feature type="transmembrane region" description="Helical" evidence="8">
    <location>
        <begin position="23"/>
        <end position="44"/>
    </location>
</feature>
<feature type="compositionally biased region" description="Low complexity" evidence="7">
    <location>
        <begin position="261"/>
        <end position="272"/>
    </location>
</feature>
<dbReference type="Pfam" id="PF14703">
    <property type="entry name" value="PHM7_cyt"/>
    <property type="match status" value="1"/>
</dbReference>
<feature type="transmembrane region" description="Helical" evidence="8">
    <location>
        <begin position="586"/>
        <end position="612"/>
    </location>
</feature>
<dbReference type="GO" id="GO:0005227">
    <property type="term" value="F:calcium-activated cation channel activity"/>
    <property type="evidence" value="ECO:0007669"/>
    <property type="project" value="InterPro"/>
</dbReference>
<dbReference type="InParanoid" id="A0A1V8T881"/>
<evidence type="ECO:0000256" key="8">
    <source>
        <dbReference type="SAM" id="Phobius"/>
    </source>
</evidence>
<feature type="transmembrane region" description="Helical" evidence="8">
    <location>
        <begin position="661"/>
        <end position="682"/>
    </location>
</feature>
<feature type="transmembrane region" description="Helical" evidence="8">
    <location>
        <begin position="385"/>
        <end position="410"/>
    </location>
</feature>